<dbReference type="CDD" id="cd02025">
    <property type="entry name" value="PanK"/>
    <property type="match status" value="1"/>
</dbReference>
<sequence length="314" mass="35570">MQTEHDSTYISFSREEWASLHPSSQINLTQSEINHIQGLIGNLTNEEISKIYLPLIEYLSINMEAAKFSHHVKNQFLKKATKNPPFIIGIAGSVAVGKSTTSRILQSLLLDLPARPKVDLITTDGFLFSNNVLKAKGLSERKGFPESYNIRALIDFLSAVKSGEPCVQAPVYSHLYYDIVPGQYHQVCQPDIVIIEGINVLQTPKQVGSSIPSRVVSDFFDISIYVDADESHILKWYVERFKLLKKTAFTKPESYFKRFAELSDVEAEGVATDIWNRINKVNLEENILPTKYRADLIIEKSSNHQVDNIRVRKN</sequence>
<dbReference type="InterPro" id="IPR006083">
    <property type="entry name" value="PRK/URK"/>
</dbReference>
<dbReference type="GO" id="GO:0015937">
    <property type="term" value="P:coenzyme A biosynthetic process"/>
    <property type="evidence" value="ECO:0007669"/>
    <property type="project" value="UniProtKB-UniRule"/>
</dbReference>
<dbReference type="EMBL" id="BORC01000003">
    <property type="protein sequence ID" value="GIN62259.1"/>
    <property type="molecule type" value="Genomic_DNA"/>
</dbReference>
<feature type="domain" description="Phosphoribulokinase/uridine kinase" evidence="16">
    <location>
        <begin position="87"/>
        <end position="240"/>
    </location>
</feature>
<dbReference type="GO" id="GO:0005524">
    <property type="term" value="F:ATP binding"/>
    <property type="evidence" value="ECO:0007669"/>
    <property type="project" value="UniProtKB-UniRule"/>
</dbReference>
<keyword evidence="9 14" id="KW-0547">Nucleotide-binding</keyword>
<evidence type="ECO:0000256" key="15">
    <source>
        <dbReference type="RuleBase" id="RU003530"/>
    </source>
</evidence>
<dbReference type="Pfam" id="PF00485">
    <property type="entry name" value="PRK"/>
    <property type="match status" value="1"/>
</dbReference>
<protein>
    <recommendedName>
        <fullName evidence="6 14">Pantothenate kinase</fullName>
        <ecNumber evidence="5 14">2.7.1.33</ecNumber>
    </recommendedName>
    <alternativeName>
        <fullName evidence="13 14">Pantothenic acid kinase</fullName>
    </alternativeName>
</protein>
<name>A0A919WI97_9BACI</name>
<keyword evidence="10 14" id="KW-0418">Kinase</keyword>
<dbReference type="NCBIfam" id="TIGR00554">
    <property type="entry name" value="panK_bact"/>
    <property type="match status" value="1"/>
</dbReference>
<dbReference type="HAMAP" id="MF_00215">
    <property type="entry name" value="Pantothen_kinase_1"/>
    <property type="match status" value="1"/>
</dbReference>
<dbReference type="Gene3D" id="3.40.50.300">
    <property type="entry name" value="P-loop containing nucleotide triphosphate hydrolases"/>
    <property type="match status" value="1"/>
</dbReference>
<feature type="binding site" evidence="14">
    <location>
        <begin position="92"/>
        <end position="99"/>
    </location>
    <ligand>
        <name>ATP</name>
        <dbReference type="ChEBI" id="CHEBI:30616"/>
    </ligand>
</feature>
<evidence type="ECO:0000313" key="17">
    <source>
        <dbReference type="EMBL" id="GIN62259.1"/>
    </source>
</evidence>
<evidence type="ECO:0000256" key="10">
    <source>
        <dbReference type="ARBA" id="ARBA00022777"/>
    </source>
</evidence>
<comment type="catalytic activity">
    <reaction evidence="1 14 15">
        <text>(R)-pantothenate + ATP = (R)-4'-phosphopantothenate + ADP + H(+)</text>
        <dbReference type="Rhea" id="RHEA:16373"/>
        <dbReference type="ChEBI" id="CHEBI:10986"/>
        <dbReference type="ChEBI" id="CHEBI:15378"/>
        <dbReference type="ChEBI" id="CHEBI:29032"/>
        <dbReference type="ChEBI" id="CHEBI:30616"/>
        <dbReference type="ChEBI" id="CHEBI:456216"/>
        <dbReference type="EC" id="2.7.1.33"/>
    </reaction>
</comment>
<comment type="pathway">
    <text evidence="3 14 15">Cofactor biosynthesis; coenzyme A biosynthesis; CoA from (R)-pantothenate: step 1/5.</text>
</comment>
<evidence type="ECO:0000259" key="16">
    <source>
        <dbReference type="Pfam" id="PF00485"/>
    </source>
</evidence>
<evidence type="ECO:0000256" key="14">
    <source>
        <dbReference type="HAMAP-Rule" id="MF_00215"/>
    </source>
</evidence>
<dbReference type="OrthoDB" id="1550976at2"/>
<dbReference type="RefSeq" id="WP_137743896.1">
    <property type="nucleotide sequence ID" value="NZ_BORC01000003.1"/>
</dbReference>
<evidence type="ECO:0000256" key="4">
    <source>
        <dbReference type="ARBA" id="ARBA00006087"/>
    </source>
</evidence>
<evidence type="ECO:0000256" key="7">
    <source>
        <dbReference type="ARBA" id="ARBA00022490"/>
    </source>
</evidence>
<accession>A0A919WI97</accession>
<dbReference type="GO" id="GO:0004594">
    <property type="term" value="F:pantothenate kinase activity"/>
    <property type="evidence" value="ECO:0007669"/>
    <property type="project" value="UniProtKB-UniRule"/>
</dbReference>
<evidence type="ECO:0000256" key="1">
    <source>
        <dbReference type="ARBA" id="ARBA00001206"/>
    </source>
</evidence>
<gene>
    <name evidence="14 17" type="primary">coaA</name>
    <name evidence="17" type="ORF">J27TS8_22520</name>
</gene>
<evidence type="ECO:0000256" key="2">
    <source>
        <dbReference type="ARBA" id="ARBA00004496"/>
    </source>
</evidence>
<evidence type="ECO:0000256" key="13">
    <source>
        <dbReference type="ARBA" id="ARBA00032866"/>
    </source>
</evidence>
<dbReference type="GO" id="GO:0005737">
    <property type="term" value="C:cytoplasm"/>
    <property type="evidence" value="ECO:0007669"/>
    <property type="project" value="UniProtKB-SubCell"/>
</dbReference>
<comment type="similarity">
    <text evidence="4 14 15">Belongs to the prokaryotic pantothenate kinase family.</text>
</comment>
<dbReference type="PIRSF" id="PIRSF000545">
    <property type="entry name" value="Pantothenate_kin"/>
    <property type="match status" value="1"/>
</dbReference>
<evidence type="ECO:0000256" key="5">
    <source>
        <dbReference type="ARBA" id="ARBA00012102"/>
    </source>
</evidence>
<keyword evidence="18" id="KW-1185">Reference proteome</keyword>
<dbReference type="PANTHER" id="PTHR10285">
    <property type="entry name" value="URIDINE KINASE"/>
    <property type="match status" value="1"/>
</dbReference>
<evidence type="ECO:0000256" key="6">
    <source>
        <dbReference type="ARBA" id="ARBA00015080"/>
    </source>
</evidence>
<dbReference type="InterPro" id="IPR027417">
    <property type="entry name" value="P-loop_NTPase"/>
</dbReference>
<dbReference type="AlphaFoldDB" id="A0A919WI97"/>
<organism evidence="17 18">
    <name type="scientific">Robertmurraya siralis</name>
    <dbReference type="NCBI Taxonomy" id="77777"/>
    <lineage>
        <taxon>Bacteria</taxon>
        <taxon>Bacillati</taxon>
        <taxon>Bacillota</taxon>
        <taxon>Bacilli</taxon>
        <taxon>Bacillales</taxon>
        <taxon>Bacillaceae</taxon>
        <taxon>Robertmurraya</taxon>
    </lineage>
</organism>
<dbReference type="InterPro" id="IPR004566">
    <property type="entry name" value="PanK"/>
</dbReference>
<evidence type="ECO:0000256" key="8">
    <source>
        <dbReference type="ARBA" id="ARBA00022679"/>
    </source>
</evidence>
<keyword evidence="12 14" id="KW-0173">Coenzyme A biosynthesis</keyword>
<keyword evidence="7 14" id="KW-0963">Cytoplasm</keyword>
<evidence type="ECO:0000313" key="18">
    <source>
        <dbReference type="Proteomes" id="UP000682111"/>
    </source>
</evidence>
<dbReference type="SUPFAM" id="SSF52540">
    <property type="entry name" value="P-loop containing nucleoside triphosphate hydrolases"/>
    <property type="match status" value="1"/>
</dbReference>
<dbReference type="Proteomes" id="UP000682111">
    <property type="component" value="Unassembled WGS sequence"/>
</dbReference>
<evidence type="ECO:0000256" key="9">
    <source>
        <dbReference type="ARBA" id="ARBA00022741"/>
    </source>
</evidence>
<comment type="subcellular location">
    <subcellularLocation>
        <location evidence="2 14 15">Cytoplasm</location>
    </subcellularLocation>
</comment>
<keyword evidence="8 14" id="KW-0808">Transferase</keyword>
<reference evidence="17" key="1">
    <citation type="submission" date="2021-03" db="EMBL/GenBank/DDBJ databases">
        <title>Antimicrobial resistance genes in bacteria isolated from Japanese honey, and their potential for conferring macrolide and lincosamide resistance in the American foulbrood pathogen Paenibacillus larvae.</title>
        <authorList>
            <person name="Okamoto M."/>
            <person name="Kumagai M."/>
            <person name="Kanamori H."/>
            <person name="Takamatsu D."/>
        </authorList>
    </citation>
    <scope>NUCLEOTIDE SEQUENCE</scope>
    <source>
        <strain evidence="17">J27TS8</strain>
    </source>
</reference>
<evidence type="ECO:0000256" key="12">
    <source>
        <dbReference type="ARBA" id="ARBA00022993"/>
    </source>
</evidence>
<keyword evidence="11 14" id="KW-0067">ATP-binding</keyword>
<comment type="caution">
    <text evidence="17">The sequence shown here is derived from an EMBL/GenBank/DDBJ whole genome shotgun (WGS) entry which is preliminary data.</text>
</comment>
<dbReference type="EC" id="2.7.1.33" evidence="5 14"/>
<evidence type="ECO:0000256" key="3">
    <source>
        <dbReference type="ARBA" id="ARBA00005225"/>
    </source>
</evidence>
<evidence type="ECO:0000256" key="11">
    <source>
        <dbReference type="ARBA" id="ARBA00022840"/>
    </source>
</evidence>
<proteinExistence type="inferred from homology"/>